<dbReference type="OMA" id="HVRTEPW"/>
<protein>
    <submittedName>
        <fullName evidence="6">Polysaccharide lyase family 4, domain III-domain-containing protein</fullName>
    </submittedName>
</protein>
<keyword evidence="6" id="KW-0456">Lyase</keyword>
<evidence type="ECO:0000259" key="5">
    <source>
        <dbReference type="Pfam" id="PF14686"/>
    </source>
</evidence>
<dbReference type="EMBL" id="MCFI01000021">
    <property type="protein sequence ID" value="ORY76993.1"/>
    <property type="molecule type" value="Genomic_DNA"/>
</dbReference>
<feature type="signal peptide" evidence="2">
    <location>
        <begin position="1"/>
        <end position="18"/>
    </location>
</feature>
<keyword evidence="2" id="KW-0732">Signal</keyword>
<dbReference type="RefSeq" id="XP_040722833.1">
    <property type="nucleotide sequence ID" value="XM_040870716.1"/>
</dbReference>
<dbReference type="SUPFAM" id="SSF49785">
    <property type="entry name" value="Galactose-binding domain-like"/>
    <property type="match status" value="1"/>
</dbReference>
<name>A0A1Y2EZI8_PROLT</name>
<dbReference type="Gene3D" id="2.60.120.260">
    <property type="entry name" value="Galactose-binding domain-like"/>
    <property type="match status" value="1"/>
</dbReference>
<dbReference type="InterPro" id="IPR014718">
    <property type="entry name" value="GH-type_carb-bd"/>
</dbReference>
<evidence type="ECO:0000313" key="7">
    <source>
        <dbReference type="Proteomes" id="UP000193685"/>
    </source>
</evidence>
<dbReference type="InterPro" id="IPR008979">
    <property type="entry name" value="Galactose-bd-like_sf"/>
</dbReference>
<dbReference type="Pfam" id="PF14683">
    <property type="entry name" value="CBM-like"/>
    <property type="match status" value="1"/>
</dbReference>
<evidence type="ECO:0000256" key="2">
    <source>
        <dbReference type="SAM" id="SignalP"/>
    </source>
</evidence>
<dbReference type="STRING" id="56484.A0A1Y2EZI8"/>
<dbReference type="Pfam" id="PF14686">
    <property type="entry name" value="fn3_3"/>
    <property type="match status" value="1"/>
</dbReference>
<dbReference type="GO" id="GO:0016837">
    <property type="term" value="F:carbon-oxygen lyase activity, acting on polysaccharides"/>
    <property type="evidence" value="ECO:0007669"/>
    <property type="project" value="InterPro"/>
</dbReference>
<feature type="region of interest" description="Disordered" evidence="1">
    <location>
        <begin position="272"/>
        <end position="292"/>
    </location>
</feature>
<evidence type="ECO:0000313" key="6">
    <source>
        <dbReference type="EMBL" id="ORY76993.1"/>
    </source>
</evidence>
<feature type="chain" id="PRO_5012508374" evidence="2">
    <location>
        <begin position="19"/>
        <end position="535"/>
    </location>
</feature>
<organism evidence="6 7">
    <name type="scientific">Protomyces lactucae-debilis</name>
    <dbReference type="NCBI Taxonomy" id="2754530"/>
    <lineage>
        <taxon>Eukaryota</taxon>
        <taxon>Fungi</taxon>
        <taxon>Dikarya</taxon>
        <taxon>Ascomycota</taxon>
        <taxon>Taphrinomycotina</taxon>
        <taxon>Taphrinomycetes</taxon>
        <taxon>Taphrinales</taxon>
        <taxon>Protomycetaceae</taxon>
        <taxon>Protomyces</taxon>
    </lineage>
</organism>
<dbReference type="GeneID" id="63787315"/>
<comment type="caution">
    <text evidence="6">The sequence shown here is derived from an EMBL/GenBank/DDBJ whole genome shotgun (WGS) entry which is preliminary data.</text>
</comment>
<dbReference type="Gene3D" id="2.60.40.1120">
    <property type="entry name" value="Carboxypeptidase-like, regulatory domain"/>
    <property type="match status" value="1"/>
</dbReference>
<feature type="compositionally biased region" description="Basic and acidic residues" evidence="1">
    <location>
        <begin position="280"/>
        <end position="290"/>
    </location>
</feature>
<feature type="domain" description="Rhamnogalacturonase B N-terminal" evidence="3">
    <location>
        <begin position="60"/>
        <end position="230"/>
    </location>
</feature>
<dbReference type="Proteomes" id="UP000193685">
    <property type="component" value="Unassembled WGS sequence"/>
</dbReference>
<keyword evidence="7" id="KW-1185">Reference proteome</keyword>
<feature type="domain" description="Rhamnogalacturonan lyase" evidence="4">
    <location>
        <begin position="363"/>
        <end position="534"/>
    </location>
</feature>
<dbReference type="Pfam" id="PF09284">
    <property type="entry name" value="RhgB_N"/>
    <property type="match status" value="1"/>
</dbReference>
<feature type="domain" description="Rhamnogalacturonan lyase" evidence="5">
    <location>
        <begin position="294"/>
        <end position="349"/>
    </location>
</feature>
<dbReference type="Gene3D" id="2.70.98.10">
    <property type="match status" value="1"/>
</dbReference>
<dbReference type="PANTHER" id="PTHR36574">
    <property type="entry name" value="RHAMNOGALACTURONATE LYASE-RELATED"/>
    <property type="match status" value="1"/>
</dbReference>
<accession>A0A1Y2EZI8</accession>
<gene>
    <name evidence="6" type="ORF">BCR37DRAFT_389259</name>
</gene>
<proteinExistence type="predicted"/>
<dbReference type="OrthoDB" id="114708at2759"/>
<dbReference type="SUPFAM" id="SSF74650">
    <property type="entry name" value="Galactose mutarotase-like"/>
    <property type="match status" value="1"/>
</dbReference>
<dbReference type="InterPro" id="IPR029413">
    <property type="entry name" value="RG-lyase_II"/>
</dbReference>
<dbReference type="InterPro" id="IPR015364">
    <property type="entry name" value="RhgB_N"/>
</dbReference>
<evidence type="ECO:0000259" key="4">
    <source>
        <dbReference type="Pfam" id="PF14683"/>
    </source>
</evidence>
<reference evidence="6 7" key="1">
    <citation type="submission" date="2016-07" db="EMBL/GenBank/DDBJ databases">
        <title>Pervasive Adenine N6-methylation of Active Genes in Fungi.</title>
        <authorList>
            <consortium name="DOE Joint Genome Institute"/>
            <person name="Mondo S.J."/>
            <person name="Dannebaum R.O."/>
            <person name="Kuo R.C."/>
            <person name="Labutti K."/>
            <person name="Haridas S."/>
            <person name="Kuo A."/>
            <person name="Salamov A."/>
            <person name="Ahrendt S.R."/>
            <person name="Lipzen A."/>
            <person name="Sullivan W."/>
            <person name="Andreopoulos W.B."/>
            <person name="Clum A."/>
            <person name="Lindquist E."/>
            <person name="Daum C."/>
            <person name="Ramamoorthy G.K."/>
            <person name="Gryganskyi A."/>
            <person name="Culley D."/>
            <person name="Magnuson J.K."/>
            <person name="James T.Y."/>
            <person name="O'Malley M.A."/>
            <person name="Stajich J.E."/>
            <person name="Spatafora J.W."/>
            <person name="Visel A."/>
            <person name="Grigoriev I.V."/>
        </authorList>
    </citation>
    <scope>NUCLEOTIDE SEQUENCE [LARGE SCALE GENOMIC DNA]</scope>
    <source>
        <strain evidence="6 7">12-1054</strain>
    </source>
</reference>
<dbReference type="InterPro" id="IPR029411">
    <property type="entry name" value="RG-lyase_III"/>
</dbReference>
<dbReference type="InterPro" id="IPR011013">
    <property type="entry name" value="Gal_mutarotase_sf_dom"/>
</dbReference>
<dbReference type="AlphaFoldDB" id="A0A1Y2EZI8"/>
<dbReference type="GO" id="GO:0030246">
    <property type="term" value="F:carbohydrate binding"/>
    <property type="evidence" value="ECO:0007669"/>
    <property type="project" value="InterPro"/>
</dbReference>
<dbReference type="InterPro" id="IPR016590">
    <property type="entry name" value="Rhamnogalacturonase_B"/>
</dbReference>
<sequence length="535" mass="59658">MRFKSIFLFASLSQTISGFGIIPERGGYTINTDSDMDVWVSDSGIIRKLTYKEDPAIGRFKGYYVFRKKENRFYIGIKPEAVKSEARYMFRLNTAVFKHSVTYASDLRGAQTPIETGDILARADGTTASKFFSSVPHKYNEHYGVAGNNAGDGFWISLTSESREGMSGGPFHRDITCALDHRNTALSAYFYSGHSQSEPARNRLAWITVSLGEKPHFTPDLGFLDDLDIDEHVPRSKRGCVQGQLHARQPLAEGCSRSDVWYEHLKQADLQSLGVQPSQEKADSNKRRSSSDMMEYTVGLSNAAAQYWADVSDGNIKLENVLPGTYQQTLYQDQLPVSSISVVVKAGTCVSSDMTAPKQETPIWSIGCHDGRPHGFMNADLIERAHPQDVRMKWHKTTFTVGDDIALFPMAQMYGINNPTTLQFKLTEEQVKQAKTLRVATCSDYRGGHPLVTINGSKQKDYGMPPKLSAWGKEVFETRTMTHGAYYRSPRTYTFDVSGILKPGLNIILLDAGGMGLKEKTFLQPTIVYDSVALH</sequence>
<dbReference type="GO" id="GO:0045490">
    <property type="term" value="P:pectin catabolic process"/>
    <property type="evidence" value="ECO:0007669"/>
    <property type="project" value="TreeGrafter"/>
</dbReference>
<evidence type="ECO:0000259" key="3">
    <source>
        <dbReference type="Pfam" id="PF09284"/>
    </source>
</evidence>
<dbReference type="PANTHER" id="PTHR36574:SF1">
    <property type="entry name" value="RHAMNOGALACTURONATE LYASE-RELATED"/>
    <property type="match status" value="1"/>
</dbReference>
<evidence type="ECO:0000256" key="1">
    <source>
        <dbReference type="SAM" id="MobiDB-lite"/>
    </source>
</evidence>